<organism evidence="3">
    <name type="scientific">Medioppia subpectinata</name>
    <dbReference type="NCBI Taxonomy" id="1979941"/>
    <lineage>
        <taxon>Eukaryota</taxon>
        <taxon>Metazoa</taxon>
        <taxon>Ecdysozoa</taxon>
        <taxon>Arthropoda</taxon>
        <taxon>Chelicerata</taxon>
        <taxon>Arachnida</taxon>
        <taxon>Acari</taxon>
        <taxon>Acariformes</taxon>
        <taxon>Sarcoptiformes</taxon>
        <taxon>Oribatida</taxon>
        <taxon>Brachypylina</taxon>
        <taxon>Oppioidea</taxon>
        <taxon>Oppiidae</taxon>
        <taxon>Medioppia</taxon>
    </lineage>
</organism>
<evidence type="ECO:0000313" key="3">
    <source>
        <dbReference type="EMBL" id="CAD7633251.1"/>
    </source>
</evidence>
<dbReference type="Gene3D" id="3.30.160.60">
    <property type="entry name" value="Classic Zinc Finger"/>
    <property type="match status" value="1"/>
</dbReference>
<gene>
    <name evidence="3" type="ORF">OSB1V03_LOCUS13648</name>
</gene>
<dbReference type="EMBL" id="CAJPIZ010012398">
    <property type="protein sequence ID" value="CAG2113681.1"/>
    <property type="molecule type" value="Genomic_DNA"/>
</dbReference>
<feature type="compositionally biased region" description="Polar residues" evidence="1">
    <location>
        <begin position="69"/>
        <end position="82"/>
    </location>
</feature>
<evidence type="ECO:0000256" key="1">
    <source>
        <dbReference type="SAM" id="MobiDB-lite"/>
    </source>
</evidence>
<dbReference type="EMBL" id="OC866973">
    <property type="protein sequence ID" value="CAD7633251.1"/>
    <property type="molecule type" value="Genomic_DNA"/>
</dbReference>
<dbReference type="SMART" id="SM00355">
    <property type="entry name" value="ZnF_C2H2"/>
    <property type="match status" value="3"/>
</dbReference>
<dbReference type="PROSITE" id="PS00028">
    <property type="entry name" value="ZINC_FINGER_C2H2_1"/>
    <property type="match status" value="1"/>
</dbReference>
<name>A0A7R9Q5E7_9ACAR</name>
<feature type="domain" description="C2H2-type" evidence="2">
    <location>
        <begin position="162"/>
        <end position="184"/>
    </location>
</feature>
<feature type="region of interest" description="Disordered" evidence="1">
    <location>
        <begin position="50"/>
        <end position="118"/>
    </location>
</feature>
<protein>
    <recommendedName>
        <fullName evidence="2">C2H2-type domain-containing protein</fullName>
    </recommendedName>
</protein>
<keyword evidence="4" id="KW-1185">Reference proteome</keyword>
<sequence length="207" mass="23235">MDSVREWYDSAIINDKEWYICVFGGNQCNEVEDSEEAIVAHVRTQHVRTQHARQMGVQSVDIPLPTPSPSLQSDNELNSKVVTSDEEDADISGQSDGQEFDESYASDWPASGHSMTDDRRKRVYKCRHKGCDFQASNGGALGLHVRHKHPASGEARERPHRCTHSWCDMSYVSSGRLNVHLWHHKCGFKFDDTPGAPPVTGACRRAN</sequence>
<dbReference type="InterPro" id="IPR013087">
    <property type="entry name" value="Znf_C2H2_type"/>
</dbReference>
<evidence type="ECO:0000313" key="4">
    <source>
        <dbReference type="Proteomes" id="UP000759131"/>
    </source>
</evidence>
<evidence type="ECO:0000259" key="2">
    <source>
        <dbReference type="PROSITE" id="PS00028"/>
    </source>
</evidence>
<accession>A0A7R9Q5E7</accession>
<feature type="non-terminal residue" evidence="3">
    <location>
        <position position="207"/>
    </location>
</feature>
<dbReference type="Proteomes" id="UP000759131">
    <property type="component" value="Unassembled WGS sequence"/>
</dbReference>
<reference evidence="3" key="1">
    <citation type="submission" date="2020-11" db="EMBL/GenBank/DDBJ databases">
        <authorList>
            <person name="Tran Van P."/>
        </authorList>
    </citation>
    <scope>NUCLEOTIDE SEQUENCE</scope>
</reference>
<proteinExistence type="predicted"/>
<dbReference type="AlphaFoldDB" id="A0A7R9Q5E7"/>